<feature type="domain" description="Thioredoxin" evidence="6">
    <location>
        <begin position="597"/>
        <end position="712"/>
    </location>
</feature>
<keyword evidence="1" id="KW-0808">Transferase</keyword>
<dbReference type="Gene3D" id="3.10.110.10">
    <property type="entry name" value="Ubiquitin Conjugating Enzyme"/>
    <property type="match status" value="2"/>
</dbReference>
<dbReference type="Pfam" id="PF00179">
    <property type="entry name" value="UQ_con"/>
    <property type="match status" value="2"/>
</dbReference>
<dbReference type="Gene3D" id="3.40.30.10">
    <property type="entry name" value="Glutaredoxin"/>
    <property type="match status" value="1"/>
</dbReference>
<keyword evidence="2" id="KW-0833">Ubl conjugation pathway</keyword>
<sequence>MEPEIAHPVASCSITLTPNKAPTSDVNGVEEQYDMQNGGGVDNKNKGKAIQLESQSDDEQPEGSASDCYDPGSSPLSDSLLDPDSLVYEDDDDYSDHYAYGIEDEIEDDHADDYVSEYQALFDAKEKEIPAGVEVAMDWLPSSETAKPSGSSSSSKKATTGSGIYLTPNNAYALPQKIHGFHYSGPALKYSSTHLGPKTDPGTVMGEAPVPAPASSGLSLQMSKKNPGYLGFASTRPHVEEVISAPNTYTVKRNVEDYLGKYLFFKKFDIVEDLVDHHYAAKGTTSKQHSKEWAKRIQEEWKILENDLPEQTIFVRAYESRMDLLRAVIVGADGTPYHDGLFFFDIFFPDTYPSGPPMVHYHSGGLRINPNLYNSGKVCLSLLGTWSGVQTEKWIPNESTMLQVLVSIQGLILNQKPFFNEPGYERMAGSLSGECQSNAYSEKIFLLSLKTMVYNMRRPPKYFEDFAYGHFLSSAHDVLKACNAYRNGAPVASLVRGNVKGGEESSERCSESFKKDVGAFVDTLLLKEFILLGKKKKTNPQRLAQAVAVPSISARRISPVPEFRGLKASWRSSVTQSASLGTNLGSRFARGGRIVCEAQDTTAAAVEVPNISDSEWQTQVLESDVPVLVEFWAPWCGPCRMIHPIVDQLARDFAGKFKFYKINTDESPNTANRYGIRSVPTVIIFKDGEKKDSIIGAVPKETLEKTIERFVPEIAHPVASCSITLTPNKAPTSDVNGVEEQYDMQNGGGVDNKNKGKAIQLESQSDDEQPEGSASDCYDPGSSPLSDSLLDPDSLVYEDDDDYSDHYAYGIEDEIEDDHADDYVSEYQALFDAKEKEIPAGVEVAMDWLPSSETAKPSGSSSSSKKATTGSGIYLTPNNAYALPQKIHGFHYSGPALKYSSTHLGPKTDPGTVMGEAPVPAPASSGLSLQMSKKNPGYLGFASTRPHVEEVISAPNTYTVKRNVEDYLGKYLFFKKFDIVEDLVDHHYAAKGTTSKQHSKEWAKRIQEEWKILENDLPEQTIFVRAYESRMDLLRAVIVGADGTPYHDGLFFFDIFFPDTYPSGPPMVHYHSGGLRINPNLYNSGKVCLSLLGTWSGVQTEKWIPNESTMLQVLVSIQGLILNQKPFFNEPGYERMAGSLSGECQSNAYSEKIFLLSLKTMVYNMRRPPKYFEDFAYGHFLSSAHDVLKACNAYRNGAPVASLVRGNVKGGEESSERCSESFKKDVGAFVDTLLLKEFILLGVLGLEPEKEED</sequence>
<dbReference type="NCBIfam" id="TIGR01068">
    <property type="entry name" value="thioredoxin"/>
    <property type="match status" value="1"/>
</dbReference>
<evidence type="ECO:0000313" key="8">
    <source>
        <dbReference type="Proteomes" id="UP000824890"/>
    </source>
</evidence>
<keyword evidence="8" id="KW-1185">Reference proteome</keyword>
<dbReference type="CDD" id="cd23837">
    <property type="entry name" value="UBCc_UBE2O"/>
    <property type="match status" value="2"/>
</dbReference>
<feature type="compositionally biased region" description="Low complexity" evidence="4">
    <location>
        <begin position="779"/>
        <end position="795"/>
    </location>
</feature>
<dbReference type="InterPro" id="IPR017937">
    <property type="entry name" value="Thioredoxin_CS"/>
</dbReference>
<dbReference type="InterPro" id="IPR016135">
    <property type="entry name" value="UBQ-conjugating_enzyme/RWD"/>
</dbReference>
<name>A0ABQ7ZKH4_BRANA</name>
<evidence type="ECO:0000256" key="3">
    <source>
        <dbReference type="ARBA" id="ARBA00023157"/>
    </source>
</evidence>
<dbReference type="EMBL" id="JAGKQM010000015">
    <property type="protein sequence ID" value="KAH0880745.1"/>
    <property type="molecule type" value="Genomic_DNA"/>
</dbReference>
<feature type="compositionally biased region" description="Low complexity" evidence="4">
    <location>
        <begin position="70"/>
        <end position="84"/>
    </location>
</feature>
<dbReference type="InterPro" id="IPR036249">
    <property type="entry name" value="Thioredoxin-like_sf"/>
</dbReference>
<dbReference type="SUPFAM" id="SSF54495">
    <property type="entry name" value="UBC-like"/>
    <property type="match status" value="2"/>
</dbReference>
<protein>
    <submittedName>
        <fullName evidence="7">Uncharacterized protein</fullName>
    </submittedName>
</protein>
<evidence type="ECO:0000256" key="4">
    <source>
        <dbReference type="SAM" id="MobiDB-lite"/>
    </source>
</evidence>
<dbReference type="PANTHER" id="PTHR46116">
    <property type="entry name" value="(E3-INDEPENDENT) E2 UBIQUITIN-CONJUGATING ENZYME"/>
    <property type="match status" value="1"/>
</dbReference>
<dbReference type="PROSITE" id="PS00194">
    <property type="entry name" value="THIOREDOXIN_1"/>
    <property type="match status" value="1"/>
</dbReference>
<evidence type="ECO:0000259" key="6">
    <source>
        <dbReference type="PROSITE" id="PS51352"/>
    </source>
</evidence>
<dbReference type="SMART" id="SM00212">
    <property type="entry name" value="UBCc"/>
    <property type="match status" value="2"/>
</dbReference>
<dbReference type="PROSITE" id="PS51352">
    <property type="entry name" value="THIOREDOXIN_2"/>
    <property type="match status" value="1"/>
</dbReference>
<evidence type="ECO:0000313" key="7">
    <source>
        <dbReference type="EMBL" id="KAH0880745.1"/>
    </source>
</evidence>
<feature type="region of interest" description="Disordered" evidence="4">
    <location>
        <begin position="15"/>
        <end position="84"/>
    </location>
</feature>
<dbReference type="CDD" id="cd02947">
    <property type="entry name" value="TRX_family"/>
    <property type="match status" value="1"/>
</dbReference>
<feature type="compositionally biased region" description="Polar residues" evidence="4">
    <location>
        <begin position="15"/>
        <end position="26"/>
    </location>
</feature>
<accession>A0ABQ7ZKH4</accession>
<proteinExistence type="predicted"/>
<dbReference type="Proteomes" id="UP000824890">
    <property type="component" value="Unassembled WGS sequence"/>
</dbReference>
<feature type="domain" description="UBC core" evidence="5">
    <location>
        <begin position="1001"/>
        <end position="1162"/>
    </location>
</feature>
<evidence type="ECO:0000256" key="2">
    <source>
        <dbReference type="ARBA" id="ARBA00022786"/>
    </source>
</evidence>
<gene>
    <name evidence="7" type="ORF">HID58_068139</name>
</gene>
<dbReference type="SUPFAM" id="SSF52833">
    <property type="entry name" value="Thioredoxin-like"/>
    <property type="match status" value="1"/>
</dbReference>
<dbReference type="PROSITE" id="PS50127">
    <property type="entry name" value="UBC_2"/>
    <property type="match status" value="2"/>
</dbReference>
<dbReference type="PANTHER" id="PTHR46116:SF41">
    <property type="entry name" value="UBIQUITIN-CONJUGATING ENZYME E2 25-RELATED"/>
    <property type="match status" value="1"/>
</dbReference>
<feature type="domain" description="UBC core" evidence="5">
    <location>
        <begin position="292"/>
        <end position="453"/>
    </location>
</feature>
<comment type="caution">
    <text evidence="7">The sequence shown here is derived from an EMBL/GenBank/DDBJ whole genome shotgun (WGS) entry which is preliminary data.</text>
</comment>
<dbReference type="Pfam" id="PF00085">
    <property type="entry name" value="Thioredoxin"/>
    <property type="match status" value="1"/>
</dbReference>
<reference evidence="7 8" key="1">
    <citation type="submission" date="2021-05" db="EMBL/GenBank/DDBJ databases">
        <title>Genome Assembly of Synthetic Allotetraploid Brassica napus Reveals Homoeologous Exchanges between Subgenomes.</title>
        <authorList>
            <person name="Davis J.T."/>
        </authorList>
    </citation>
    <scope>NUCLEOTIDE SEQUENCE [LARGE SCALE GENOMIC DNA]</scope>
    <source>
        <strain evidence="8">cv. Da-Ae</strain>
        <tissue evidence="7">Seedling</tissue>
    </source>
</reference>
<dbReference type="InterPro" id="IPR005746">
    <property type="entry name" value="Thioredoxin"/>
</dbReference>
<feature type="region of interest" description="Disordered" evidence="4">
    <location>
        <begin position="761"/>
        <end position="797"/>
    </location>
</feature>
<keyword evidence="3" id="KW-1015">Disulfide bond</keyword>
<evidence type="ECO:0000259" key="5">
    <source>
        <dbReference type="PROSITE" id="PS50127"/>
    </source>
</evidence>
<evidence type="ECO:0000256" key="1">
    <source>
        <dbReference type="ARBA" id="ARBA00022679"/>
    </source>
</evidence>
<dbReference type="PRINTS" id="PR00421">
    <property type="entry name" value="THIOREDOXIN"/>
</dbReference>
<dbReference type="InterPro" id="IPR000608">
    <property type="entry name" value="UBC"/>
</dbReference>
<organism evidence="7 8">
    <name type="scientific">Brassica napus</name>
    <name type="common">Rape</name>
    <dbReference type="NCBI Taxonomy" id="3708"/>
    <lineage>
        <taxon>Eukaryota</taxon>
        <taxon>Viridiplantae</taxon>
        <taxon>Streptophyta</taxon>
        <taxon>Embryophyta</taxon>
        <taxon>Tracheophyta</taxon>
        <taxon>Spermatophyta</taxon>
        <taxon>Magnoliopsida</taxon>
        <taxon>eudicotyledons</taxon>
        <taxon>Gunneridae</taxon>
        <taxon>Pentapetalae</taxon>
        <taxon>rosids</taxon>
        <taxon>malvids</taxon>
        <taxon>Brassicales</taxon>
        <taxon>Brassicaceae</taxon>
        <taxon>Brassiceae</taxon>
        <taxon>Brassica</taxon>
    </lineage>
</organism>
<dbReference type="InterPro" id="IPR013766">
    <property type="entry name" value="Thioredoxin_domain"/>
</dbReference>